<evidence type="ECO:0000256" key="7">
    <source>
        <dbReference type="ARBA" id="ARBA00038093"/>
    </source>
</evidence>
<dbReference type="EMBL" id="JBHTLP010000021">
    <property type="protein sequence ID" value="MFD1144545.1"/>
    <property type="molecule type" value="Genomic_DNA"/>
</dbReference>
<dbReference type="Pfam" id="PF01850">
    <property type="entry name" value="PIN"/>
    <property type="match status" value="1"/>
</dbReference>
<dbReference type="PANTHER" id="PTHR33653">
    <property type="entry name" value="RIBONUCLEASE VAPC2"/>
    <property type="match status" value="1"/>
</dbReference>
<accession>A0ABW3QNT6</accession>
<protein>
    <submittedName>
        <fullName evidence="9">Type II toxin-antitoxin system VapC family toxin</fullName>
    </submittedName>
</protein>
<evidence type="ECO:0000256" key="1">
    <source>
        <dbReference type="ARBA" id="ARBA00001946"/>
    </source>
</evidence>
<keyword evidence="10" id="KW-1185">Reference proteome</keyword>
<dbReference type="Proteomes" id="UP001597116">
    <property type="component" value="Unassembled WGS sequence"/>
</dbReference>
<dbReference type="PANTHER" id="PTHR33653:SF1">
    <property type="entry name" value="RIBONUCLEASE VAPC2"/>
    <property type="match status" value="1"/>
</dbReference>
<dbReference type="InterPro" id="IPR029060">
    <property type="entry name" value="PIN-like_dom_sf"/>
</dbReference>
<evidence type="ECO:0000256" key="6">
    <source>
        <dbReference type="ARBA" id="ARBA00022842"/>
    </source>
</evidence>
<keyword evidence="6" id="KW-0460">Magnesium</keyword>
<dbReference type="Gene3D" id="3.40.50.1010">
    <property type="entry name" value="5'-nuclease"/>
    <property type="match status" value="1"/>
</dbReference>
<evidence type="ECO:0000313" key="9">
    <source>
        <dbReference type="EMBL" id="MFD1144545.1"/>
    </source>
</evidence>
<sequence>MRLIDSNILIYAAKLEYTVLKELLEQDDLAVSELTKLEVLGYHGLTDEAEEYFNAVFSLVTILPITSTVINRATELRQQRNMKSADAIIAATSLLHCTELITRNTGDFDHIPDLIINNPID</sequence>
<keyword evidence="3" id="KW-0540">Nuclease</keyword>
<keyword evidence="4" id="KW-0479">Metal-binding</keyword>
<gene>
    <name evidence="9" type="ORF">ACFQ4C_25685</name>
</gene>
<organism evidence="9 10">
    <name type="scientific">Larkinella insperata</name>
    <dbReference type="NCBI Taxonomy" id="332158"/>
    <lineage>
        <taxon>Bacteria</taxon>
        <taxon>Pseudomonadati</taxon>
        <taxon>Bacteroidota</taxon>
        <taxon>Cytophagia</taxon>
        <taxon>Cytophagales</taxon>
        <taxon>Spirosomataceae</taxon>
        <taxon>Larkinella</taxon>
    </lineage>
</organism>
<proteinExistence type="inferred from homology"/>
<evidence type="ECO:0000256" key="4">
    <source>
        <dbReference type="ARBA" id="ARBA00022723"/>
    </source>
</evidence>
<evidence type="ECO:0000256" key="5">
    <source>
        <dbReference type="ARBA" id="ARBA00022801"/>
    </source>
</evidence>
<evidence type="ECO:0000256" key="3">
    <source>
        <dbReference type="ARBA" id="ARBA00022722"/>
    </source>
</evidence>
<dbReference type="RefSeq" id="WP_265988553.1">
    <property type="nucleotide sequence ID" value="NZ_CP110973.1"/>
</dbReference>
<evidence type="ECO:0000256" key="2">
    <source>
        <dbReference type="ARBA" id="ARBA00022649"/>
    </source>
</evidence>
<evidence type="ECO:0000313" key="10">
    <source>
        <dbReference type="Proteomes" id="UP001597116"/>
    </source>
</evidence>
<dbReference type="CDD" id="cd18738">
    <property type="entry name" value="PIN_VapC4-5_FitB-like"/>
    <property type="match status" value="1"/>
</dbReference>
<dbReference type="InterPro" id="IPR002716">
    <property type="entry name" value="PIN_dom"/>
</dbReference>
<feature type="domain" description="PIN" evidence="8">
    <location>
        <begin position="3"/>
        <end position="112"/>
    </location>
</feature>
<evidence type="ECO:0000259" key="8">
    <source>
        <dbReference type="Pfam" id="PF01850"/>
    </source>
</evidence>
<keyword evidence="5" id="KW-0378">Hydrolase</keyword>
<comment type="caution">
    <text evidence="9">The sequence shown here is derived from an EMBL/GenBank/DDBJ whole genome shotgun (WGS) entry which is preliminary data.</text>
</comment>
<name>A0ABW3QNT6_9BACT</name>
<comment type="cofactor">
    <cofactor evidence="1">
        <name>Mg(2+)</name>
        <dbReference type="ChEBI" id="CHEBI:18420"/>
    </cofactor>
</comment>
<keyword evidence="2" id="KW-1277">Toxin-antitoxin system</keyword>
<dbReference type="SUPFAM" id="SSF88723">
    <property type="entry name" value="PIN domain-like"/>
    <property type="match status" value="1"/>
</dbReference>
<reference evidence="10" key="1">
    <citation type="journal article" date="2019" name="Int. J. Syst. Evol. Microbiol.">
        <title>The Global Catalogue of Microorganisms (GCM) 10K type strain sequencing project: providing services to taxonomists for standard genome sequencing and annotation.</title>
        <authorList>
            <consortium name="The Broad Institute Genomics Platform"/>
            <consortium name="The Broad Institute Genome Sequencing Center for Infectious Disease"/>
            <person name="Wu L."/>
            <person name="Ma J."/>
        </authorList>
    </citation>
    <scope>NUCLEOTIDE SEQUENCE [LARGE SCALE GENOMIC DNA]</scope>
    <source>
        <strain evidence="10">CCUG 55608</strain>
    </source>
</reference>
<dbReference type="InterPro" id="IPR050556">
    <property type="entry name" value="Type_II_TA_system_RNase"/>
</dbReference>
<comment type="similarity">
    <text evidence="7">Belongs to the PINc/VapC protein family.</text>
</comment>